<keyword evidence="1" id="KW-0812">Transmembrane</keyword>
<accession>A0A923HQ55</accession>
<gene>
    <name evidence="2" type="ORF">H8K36_10915</name>
</gene>
<evidence type="ECO:0008006" key="4">
    <source>
        <dbReference type="Google" id="ProtNLM"/>
    </source>
</evidence>
<name>A0A923HQ55_9BURK</name>
<protein>
    <recommendedName>
        <fullName evidence="4">Transmembrane protein</fullName>
    </recommendedName>
</protein>
<keyword evidence="1" id="KW-1133">Transmembrane helix</keyword>
<proteinExistence type="predicted"/>
<keyword evidence="1" id="KW-0472">Membrane</keyword>
<evidence type="ECO:0000256" key="1">
    <source>
        <dbReference type="SAM" id="Phobius"/>
    </source>
</evidence>
<feature type="transmembrane region" description="Helical" evidence="1">
    <location>
        <begin position="85"/>
        <end position="103"/>
    </location>
</feature>
<reference evidence="2" key="1">
    <citation type="submission" date="2020-08" db="EMBL/GenBank/DDBJ databases">
        <title>Novel species isolated from subtropical streams in China.</title>
        <authorList>
            <person name="Lu H."/>
        </authorList>
    </citation>
    <scope>NUCLEOTIDE SEQUENCE</scope>
    <source>
        <strain evidence="2">LX22W</strain>
    </source>
</reference>
<evidence type="ECO:0000313" key="2">
    <source>
        <dbReference type="EMBL" id="MBC3881888.1"/>
    </source>
</evidence>
<dbReference type="RefSeq" id="WP_186916454.1">
    <property type="nucleotide sequence ID" value="NZ_JACOFZ010000003.1"/>
</dbReference>
<feature type="transmembrane region" description="Helical" evidence="1">
    <location>
        <begin position="44"/>
        <end position="73"/>
    </location>
</feature>
<evidence type="ECO:0000313" key="3">
    <source>
        <dbReference type="Proteomes" id="UP000627446"/>
    </source>
</evidence>
<dbReference type="Proteomes" id="UP000627446">
    <property type="component" value="Unassembled WGS sequence"/>
</dbReference>
<dbReference type="EMBL" id="JACOFZ010000003">
    <property type="protein sequence ID" value="MBC3881888.1"/>
    <property type="molecule type" value="Genomic_DNA"/>
</dbReference>
<comment type="caution">
    <text evidence="2">The sequence shown here is derived from an EMBL/GenBank/DDBJ whole genome shotgun (WGS) entry which is preliminary data.</text>
</comment>
<organism evidence="2 3">
    <name type="scientific">Undibacterium nitidum</name>
    <dbReference type="NCBI Taxonomy" id="2762298"/>
    <lineage>
        <taxon>Bacteria</taxon>
        <taxon>Pseudomonadati</taxon>
        <taxon>Pseudomonadota</taxon>
        <taxon>Betaproteobacteria</taxon>
        <taxon>Burkholderiales</taxon>
        <taxon>Oxalobacteraceae</taxon>
        <taxon>Undibacterium</taxon>
    </lineage>
</organism>
<dbReference type="AlphaFoldDB" id="A0A923HQ55"/>
<sequence>MRITNLKKILSVYSLAIVVSIALYIACLFSPAYRPMTNGAPGQIYLGLNALVIGPLGFIALNFSWLANLCLWFGWSKILHKRQEAAIAWCLSALAFALSFLLYPKIPVGSSGAFSFEIMIGYHLWIASIVFALVASVMIPWATTQKLESEDSSKD</sequence>
<feature type="transmembrane region" description="Helical" evidence="1">
    <location>
        <begin position="123"/>
        <end position="142"/>
    </location>
</feature>
<keyword evidence="3" id="KW-1185">Reference proteome</keyword>
<feature type="transmembrane region" description="Helical" evidence="1">
    <location>
        <begin position="12"/>
        <end position="32"/>
    </location>
</feature>